<evidence type="ECO:0000313" key="1">
    <source>
        <dbReference type="EMBL" id="GFA16910.1"/>
    </source>
</evidence>
<sequence>MPNPPLNNEDFSLKKILDDLFRIGAENIRKMKYEVPNRCDDETVDITDYEDSDQEDGEIPNSYAFSITNVFASVYEQVDENIDISIAKEKEEVQVENVEMDDDYDIDHSNNKETL</sequence>
<protein>
    <submittedName>
        <fullName evidence="1">Uncharacterized protein</fullName>
    </submittedName>
</protein>
<dbReference type="AlphaFoldDB" id="A0A699J9C4"/>
<organism evidence="1">
    <name type="scientific">Tanacetum cinerariifolium</name>
    <name type="common">Dalmatian daisy</name>
    <name type="synonym">Chrysanthemum cinerariifolium</name>
    <dbReference type="NCBI Taxonomy" id="118510"/>
    <lineage>
        <taxon>Eukaryota</taxon>
        <taxon>Viridiplantae</taxon>
        <taxon>Streptophyta</taxon>
        <taxon>Embryophyta</taxon>
        <taxon>Tracheophyta</taxon>
        <taxon>Spermatophyta</taxon>
        <taxon>Magnoliopsida</taxon>
        <taxon>eudicotyledons</taxon>
        <taxon>Gunneridae</taxon>
        <taxon>Pentapetalae</taxon>
        <taxon>asterids</taxon>
        <taxon>campanulids</taxon>
        <taxon>Asterales</taxon>
        <taxon>Asteraceae</taxon>
        <taxon>Asteroideae</taxon>
        <taxon>Anthemideae</taxon>
        <taxon>Anthemidinae</taxon>
        <taxon>Tanacetum</taxon>
    </lineage>
</organism>
<reference evidence="1" key="1">
    <citation type="journal article" date="2019" name="Sci. Rep.">
        <title>Draft genome of Tanacetum cinerariifolium, the natural source of mosquito coil.</title>
        <authorList>
            <person name="Yamashiro T."/>
            <person name="Shiraishi A."/>
            <person name="Satake H."/>
            <person name="Nakayama K."/>
        </authorList>
    </citation>
    <scope>NUCLEOTIDE SEQUENCE</scope>
</reference>
<name>A0A699J9C4_TANCI</name>
<proteinExistence type="predicted"/>
<accession>A0A699J9C4</accession>
<gene>
    <name evidence="1" type="ORF">Tci_588882</name>
</gene>
<comment type="caution">
    <text evidence="1">The sequence shown here is derived from an EMBL/GenBank/DDBJ whole genome shotgun (WGS) entry which is preliminary data.</text>
</comment>
<dbReference type="EMBL" id="BKCJ010379675">
    <property type="protein sequence ID" value="GFA16910.1"/>
    <property type="molecule type" value="Genomic_DNA"/>
</dbReference>